<keyword evidence="2" id="KW-0812">Transmembrane</keyword>
<name>A0A0W0F9C8_MONRR</name>
<dbReference type="EMBL" id="LATX01002199">
    <property type="protein sequence ID" value="KTB32908.1"/>
    <property type="molecule type" value="Genomic_DNA"/>
</dbReference>
<dbReference type="AlphaFoldDB" id="A0A0W0F9C8"/>
<evidence type="ECO:0000313" key="3">
    <source>
        <dbReference type="EMBL" id="KTB32908.1"/>
    </source>
</evidence>
<dbReference type="Proteomes" id="UP000054988">
    <property type="component" value="Unassembled WGS sequence"/>
</dbReference>
<proteinExistence type="predicted"/>
<feature type="transmembrane region" description="Helical" evidence="2">
    <location>
        <begin position="222"/>
        <end position="241"/>
    </location>
</feature>
<accession>A0A0W0F9C8</accession>
<feature type="transmembrane region" description="Helical" evidence="2">
    <location>
        <begin position="352"/>
        <end position="377"/>
    </location>
</feature>
<dbReference type="eggNOG" id="ENOG502SXWB">
    <property type="taxonomic scope" value="Eukaryota"/>
</dbReference>
<keyword evidence="2" id="KW-0472">Membrane</keyword>
<evidence type="ECO:0000256" key="2">
    <source>
        <dbReference type="SAM" id="Phobius"/>
    </source>
</evidence>
<comment type="caution">
    <text evidence="3">The sequence shown here is derived from an EMBL/GenBank/DDBJ whole genome shotgun (WGS) entry which is preliminary data.</text>
</comment>
<feature type="transmembrane region" description="Helical" evidence="2">
    <location>
        <begin position="397"/>
        <end position="417"/>
    </location>
</feature>
<evidence type="ECO:0000256" key="1">
    <source>
        <dbReference type="SAM" id="MobiDB-lite"/>
    </source>
</evidence>
<protein>
    <submittedName>
        <fullName evidence="3">Uncharacterized protein</fullName>
    </submittedName>
</protein>
<feature type="compositionally biased region" description="Low complexity" evidence="1">
    <location>
        <begin position="149"/>
        <end position="161"/>
    </location>
</feature>
<reference evidence="3 4" key="1">
    <citation type="submission" date="2015-12" db="EMBL/GenBank/DDBJ databases">
        <title>Draft genome sequence of Moniliophthora roreri, the causal agent of frosty pod rot of cacao.</title>
        <authorList>
            <person name="Aime M.C."/>
            <person name="Diaz-Valderrama J.R."/>
            <person name="Kijpornyongpan T."/>
            <person name="Phillips-Mora W."/>
        </authorList>
    </citation>
    <scope>NUCLEOTIDE SEQUENCE [LARGE SCALE GENOMIC DNA]</scope>
    <source>
        <strain evidence="3 4">MCA 2952</strain>
    </source>
</reference>
<feature type="region of interest" description="Disordered" evidence="1">
    <location>
        <begin position="143"/>
        <end position="169"/>
    </location>
</feature>
<feature type="transmembrane region" description="Helical" evidence="2">
    <location>
        <begin position="43"/>
        <end position="69"/>
    </location>
</feature>
<feature type="transmembrane region" description="Helical" evidence="2">
    <location>
        <begin position="253"/>
        <end position="274"/>
    </location>
</feature>
<evidence type="ECO:0000313" key="4">
    <source>
        <dbReference type="Proteomes" id="UP000054988"/>
    </source>
</evidence>
<organism evidence="3 4">
    <name type="scientific">Moniliophthora roreri</name>
    <name type="common">Frosty pod rot fungus</name>
    <name type="synonym">Monilia roreri</name>
    <dbReference type="NCBI Taxonomy" id="221103"/>
    <lineage>
        <taxon>Eukaryota</taxon>
        <taxon>Fungi</taxon>
        <taxon>Dikarya</taxon>
        <taxon>Basidiomycota</taxon>
        <taxon>Agaricomycotina</taxon>
        <taxon>Agaricomycetes</taxon>
        <taxon>Agaricomycetidae</taxon>
        <taxon>Agaricales</taxon>
        <taxon>Marasmiineae</taxon>
        <taxon>Marasmiaceae</taxon>
        <taxon>Moniliophthora</taxon>
    </lineage>
</organism>
<keyword evidence="2" id="KW-1133">Transmembrane helix</keyword>
<sequence>MSDKPPTFGTTLSNGIQDVAALLPLLGTEQCERHVGSALEKGYLYAAATSLSLFGSLGIVKATFATLLATITYPFYGGRWLDDAGFSTLGSVLSMVMIDKETGWYGAEVKLQKLLQEQHIDDPSLVKGFDWSEWNPVVEGEQAHKDSWSEVSSKSPAASAAVDGEDPKDDLEMNRIDVYSGQVSGQSAVGDKQGNPENIEPGVISRVSDSVKHYLRKCSWNSVLILLSLLSAILSITPYLYLMKGHWGRPLSWLFPLLRSFGSFLCVLFVQLALQLRIHRITNTSLVWLTLQRKHRFKDDIGIGTQRPVLEDRIRRRFRLPMKSIPYLKPREHASDEKQSHVKLSQEERERLITLLAMDWYLVLYQVIMVIGMGMIVAGYVGCFSLVGQTQVESAPYVWFGLETALSLFRIFLWGLNPDWDERTGLRLSLELYPHLHDPNSDHKTPFPLITSPYDSYELHIKPDYDGNYTSSP</sequence>
<gene>
    <name evidence="3" type="ORF">WG66_14492</name>
</gene>